<dbReference type="Pfam" id="PF01740">
    <property type="entry name" value="STAS"/>
    <property type="match status" value="1"/>
</dbReference>
<dbReference type="CDD" id="cd07043">
    <property type="entry name" value="STAS_anti-anti-sigma_factors"/>
    <property type="match status" value="1"/>
</dbReference>
<comment type="caution">
    <text evidence="2">The sequence shown here is derived from an EMBL/GenBank/DDBJ whole genome shotgun (WGS) entry which is preliminary data.</text>
</comment>
<evidence type="ECO:0000313" key="2">
    <source>
        <dbReference type="EMBL" id="EJZ12399.1"/>
    </source>
</evidence>
<gene>
    <name evidence="2" type="ORF">MVAC_02304</name>
</gene>
<organism evidence="2 3">
    <name type="scientific">Mycolicibacterium vaccae ATCC 25954</name>
    <dbReference type="NCBI Taxonomy" id="1194972"/>
    <lineage>
        <taxon>Bacteria</taxon>
        <taxon>Bacillati</taxon>
        <taxon>Actinomycetota</taxon>
        <taxon>Actinomycetes</taxon>
        <taxon>Mycobacteriales</taxon>
        <taxon>Mycobacteriaceae</taxon>
        <taxon>Mycolicibacterium</taxon>
    </lineage>
</organism>
<dbReference type="SUPFAM" id="SSF52091">
    <property type="entry name" value="SpoIIaa-like"/>
    <property type="match status" value="1"/>
</dbReference>
<accession>K0VMR4</accession>
<dbReference type="InterPro" id="IPR002645">
    <property type="entry name" value="STAS_dom"/>
</dbReference>
<dbReference type="EMBL" id="ALQA01000003">
    <property type="protein sequence ID" value="EJZ12399.1"/>
    <property type="molecule type" value="Genomic_DNA"/>
</dbReference>
<dbReference type="Proteomes" id="UP000006072">
    <property type="component" value="Unassembled WGS sequence"/>
</dbReference>
<dbReference type="Gene3D" id="3.30.750.24">
    <property type="entry name" value="STAS domain"/>
    <property type="match status" value="1"/>
</dbReference>
<dbReference type="InterPro" id="IPR036513">
    <property type="entry name" value="STAS_dom_sf"/>
</dbReference>
<feature type="domain" description="STAS" evidence="1">
    <location>
        <begin position="14"/>
        <end position="74"/>
    </location>
</feature>
<name>K0VMR4_MYCVA</name>
<dbReference type="eggNOG" id="COG1366">
    <property type="taxonomic scope" value="Bacteria"/>
</dbReference>
<dbReference type="PATRIC" id="fig|1194972.3.peg.468"/>
<dbReference type="AlphaFoldDB" id="K0VMR4"/>
<dbReference type="PROSITE" id="PS50801">
    <property type="entry name" value="STAS"/>
    <property type="match status" value="1"/>
</dbReference>
<protein>
    <submittedName>
        <fullName evidence="2">Anti-sigma-factor antagonist</fullName>
    </submittedName>
</protein>
<reference evidence="2 3" key="1">
    <citation type="journal article" date="2012" name="J. Bacteriol.">
        <title>Complete Genome Sequence of Mycobacterium vaccae Type Strain ATCC 25954.</title>
        <authorList>
            <person name="Ho Y.S."/>
            <person name="Adroub S.A."/>
            <person name="Abadi M."/>
            <person name="Al Alwan B."/>
            <person name="Alkhateeb R."/>
            <person name="Gao G."/>
            <person name="Ragab A."/>
            <person name="Ali S."/>
            <person name="van Soolingen D."/>
            <person name="Bitter W."/>
            <person name="Pain A."/>
            <person name="Abdallah A.M."/>
        </authorList>
    </citation>
    <scope>NUCLEOTIDE SEQUENCE [LARGE SCALE GENOMIC DNA]</scope>
    <source>
        <strain evidence="2 3">ATCC 25954</strain>
    </source>
</reference>
<sequence length="101" mass="10341">MPTPLSLHTDRQEDGSSVLTAVGELDMSNIAAFSEAVGAAVGSDGQALLVDLSAVDYLDSGAINVLFDYAESIELLVNPVLLPVLTVSGLTRVTIVKPAGG</sequence>
<evidence type="ECO:0000259" key="1">
    <source>
        <dbReference type="PROSITE" id="PS50801"/>
    </source>
</evidence>
<proteinExistence type="predicted"/>
<dbReference type="HOGENOM" id="CLU_115403_12_0_11"/>
<dbReference type="RefSeq" id="WP_003928926.1">
    <property type="nucleotide sequence ID" value="NZ_JH814684.1"/>
</dbReference>
<keyword evidence="3" id="KW-1185">Reference proteome</keyword>
<evidence type="ECO:0000313" key="3">
    <source>
        <dbReference type="Proteomes" id="UP000006072"/>
    </source>
</evidence>